<dbReference type="InterPro" id="IPR036396">
    <property type="entry name" value="Cyt_P450_sf"/>
</dbReference>
<dbReference type="InterPro" id="IPR017972">
    <property type="entry name" value="Cyt_P450_CS"/>
</dbReference>
<keyword evidence="2" id="KW-0560">Oxidoreductase</keyword>
<accession>A0A848HM39</accession>
<dbReference type="GO" id="GO:0005506">
    <property type="term" value="F:iron ion binding"/>
    <property type="evidence" value="ECO:0007669"/>
    <property type="project" value="InterPro"/>
</dbReference>
<gene>
    <name evidence="3" type="ORF">HHL21_15395</name>
</gene>
<keyword evidence="2" id="KW-0503">Monooxygenase</keyword>
<protein>
    <submittedName>
        <fullName evidence="3">Cytochrome P450</fullName>
    </submittedName>
</protein>
<sequence>MNPINALTAVTHHAPYPYYAGLVSGPPLIFDRELGLWIASRAAVVTEVLENPHCRVRPALEQVPRALAGLPVGDIFGHLVRMNDGEKHALPKIALRRALARLDQARVAGCARNAVHALNELYDLRSEQAFAPWSHSLPIYIVASLLGFDEAALPKIDAWMSAFVASLSPLSTGEQIALGADAAHALLERFAALAMEEGTQEGSLLRLVRQEAHIAGWHDASAILANAIGLLSQTYDATAGLIGNSVVALLTQPGLEEIVRDRPSAIAELVREVSRFDPPVQNTRRFVVQPTSIAGIGLAAGDVVLLSLAAANRDPQANARPGELLLERPDRRVFAFGHGPHACPGQALAASIAAAGISTLLQTPTAIRGRAVSWSYRPSLNGRIPIFKSAPAMES</sequence>
<keyword evidence="4" id="KW-1185">Reference proteome</keyword>
<keyword evidence="2" id="KW-0479">Metal-binding</keyword>
<proteinExistence type="inferred from homology"/>
<dbReference type="PANTHER" id="PTHR46696">
    <property type="entry name" value="P450, PUTATIVE (EUROFUNG)-RELATED"/>
    <property type="match status" value="1"/>
</dbReference>
<dbReference type="InterPro" id="IPR002397">
    <property type="entry name" value="Cyt_P450_B"/>
</dbReference>
<dbReference type="CDD" id="cd11036">
    <property type="entry name" value="AknT-like"/>
    <property type="match status" value="1"/>
</dbReference>
<comment type="caution">
    <text evidence="3">The sequence shown here is derived from an EMBL/GenBank/DDBJ whole genome shotgun (WGS) entry which is preliminary data.</text>
</comment>
<dbReference type="PANTHER" id="PTHR46696:SF1">
    <property type="entry name" value="CYTOCHROME P450 YJIB-RELATED"/>
    <property type="match status" value="1"/>
</dbReference>
<name>A0A848HM39_9BURK</name>
<dbReference type="GO" id="GO:0020037">
    <property type="term" value="F:heme binding"/>
    <property type="evidence" value="ECO:0007669"/>
    <property type="project" value="InterPro"/>
</dbReference>
<dbReference type="RefSeq" id="WP_169467410.1">
    <property type="nucleotide sequence ID" value="NZ_JABBGG010000008.1"/>
</dbReference>
<dbReference type="GO" id="GO:0016705">
    <property type="term" value="F:oxidoreductase activity, acting on paired donors, with incorporation or reduction of molecular oxygen"/>
    <property type="evidence" value="ECO:0007669"/>
    <property type="project" value="InterPro"/>
</dbReference>
<dbReference type="GO" id="GO:0004497">
    <property type="term" value="F:monooxygenase activity"/>
    <property type="evidence" value="ECO:0007669"/>
    <property type="project" value="UniProtKB-KW"/>
</dbReference>
<evidence type="ECO:0000256" key="2">
    <source>
        <dbReference type="RuleBase" id="RU000461"/>
    </source>
</evidence>
<dbReference type="SUPFAM" id="SSF48264">
    <property type="entry name" value="Cytochrome P450"/>
    <property type="match status" value="1"/>
</dbReference>
<dbReference type="Pfam" id="PF00067">
    <property type="entry name" value="p450"/>
    <property type="match status" value="1"/>
</dbReference>
<evidence type="ECO:0000313" key="3">
    <source>
        <dbReference type="EMBL" id="NML62435.1"/>
    </source>
</evidence>
<reference evidence="3 4" key="1">
    <citation type="submission" date="2020-04" db="EMBL/GenBank/DDBJ databases">
        <title>Massilia sp. RP-1-19 isolated from soil.</title>
        <authorList>
            <person name="Dahal R.H."/>
        </authorList>
    </citation>
    <scope>NUCLEOTIDE SEQUENCE [LARGE SCALE GENOMIC DNA]</scope>
    <source>
        <strain evidence="3 4">RP-1-19</strain>
    </source>
</reference>
<dbReference type="AlphaFoldDB" id="A0A848HM39"/>
<evidence type="ECO:0000313" key="4">
    <source>
        <dbReference type="Proteomes" id="UP000583752"/>
    </source>
</evidence>
<dbReference type="Gene3D" id="1.10.630.10">
    <property type="entry name" value="Cytochrome P450"/>
    <property type="match status" value="1"/>
</dbReference>
<evidence type="ECO:0000256" key="1">
    <source>
        <dbReference type="ARBA" id="ARBA00010617"/>
    </source>
</evidence>
<keyword evidence="2" id="KW-0408">Iron</keyword>
<organism evidence="3 4">
    <name type="scientific">Massilia polaris</name>
    <dbReference type="NCBI Taxonomy" id="2728846"/>
    <lineage>
        <taxon>Bacteria</taxon>
        <taxon>Pseudomonadati</taxon>
        <taxon>Pseudomonadota</taxon>
        <taxon>Betaproteobacteria</taxon>
        <taxon>Burkholderiales</taxon>
        <taxon>Oxalobacteraceae</taxon>
        <taxon>Telluria group</taxon>
        <taxon>Massilia</taxon>
    </lineage>
</organism>
<dbReference type="PRINTS" id="PR00359">
    <property type="entry name" value="BP450"/>
</dbReference>
<dbReference type="PROSITE" id="PS00086">
    <property type="entry name" value="CYTOCHROME_P450"/>
    <property type="match status" value="1"/>
</dbReference>
<dbReference type="Proteomes" id="UP000583752">
    <property type="component" value="Unassembled WGS sequence"/>
</dbReference>
<dbReference type="EMBL" id="JABBGG010000008">
    <property type="protein sequence ID" value="NML62435.1"/>
    <property type="molecule type" value="Genomic_DNA"/>
</dbReference>
<keyword evidence="2" id="KW-0349">Heme</keyword>
<dbReference type="InterPro" id="IPR001128">
    <property type="entry name" value="Cyt_P450"/>
</dbReference>
<comment type="similarity">
    <text evidence="1 2">Belongs to the cytochrome P450 family.</text>
</comment>